<dbReference type="Pfam" id="PF26622">
    <property type="entry name" value="DUF8199"/>
    <property type="match status" value="1"/>
</dbReference>
<dbReference type="AlphaFoldDB" id="A0A1T4TGV6"/>
<proteinExistence type="predicted"/>
<reference evidence="2" key="1">
    <citation type="submission" date="2017-02" db="EMBL/GenBank/DDBJ databases">
        <authorList>
            <person name="Varghese N."/>
            <person name="Submissions S."/>
        </authorList>
    </citation>
    <scope>NUCLEOTIDE SEQUENCE [LARGE SCALE GENOMIC DNA]</scope>
    <source>
        <strain evidence="2">DSM 22224</strain>
    </source>
</reference>
<evidence type="ECO:0000313" key="2">
    <source>
        <dbReference type="Proteomes" id="UP000190367"/>
    </source>
</evidence>
<gene>
    <name evidence="1" type="ORF">SAMN04488128_10541</name>
</gene>
<dbReference type="RefSeq" id="WP_078671862.1">
    <property type="nucleotide sequence ID" value="NZ_FUWZ01000005.1"/>
</dbReference>
<dbReference type="NCBIfam" id="NF047658">
    <property type="entry name" value="HYC_CC_PP"/>
    <property type="match status" value="1"/>
</dbReference>
<sequence>MKRFFAIFFAFLYTLLTSGFTVNVHYCMGKLASVKLQNVSDKDQCKKCGRPVKSMDCCKNEAKFCKVTTSHQAAKALQQDVPVSTDLQLPVKILQTPSLSALQLHHNSYPHDPPDIGATTPVFLRNCVFLI</sequence>
<dbReference type="InterPro" id="IPR058060">
    <property type="entry name" value="HYC_CC_PP"/>
</dbReference>
<protein>
    <submittedName>
        <fullName evidence="1">Uncharacterized protein</fullName>
    </submittedName>
</protein>
<keyword evidence="2" id="KW-1185">Reference proteome</keyword>
<dbReference type="InterPro" id="IPR058512">
    <property type="entry name" value="DUF8199"/>
</dbReference>
<accession>A0A1T4TGV6</accession>
<name>A0A1T4TGV6_9BACT</name>
<dbReference type="STRING" id="634771.SAMN04488128_10541"/>
<dbReference type="Proteomes" id="UP000190367">
    <property type="component" value="Unassembled WGS sequence"/>
</dbReference>
<evidence type="ECO:0000313" key="1">
    <source>
        <dbReference type="EMBL" id="SKA39670.1"/>
    </source>
</evidence>
<dbReference type="EMBL" id="FUWZ01000005">
    <property type="protein sequence ID" value="SKA39670.1"/>
    <property type="molecule type" value="Genomic_DNA"/>
</dbReference>
<organism evidence="1 2">
    <name type="scientific">Chitinophaga eiseniae</name>
    <dbReference type="NCBI Taxonomy" id="634771"/>
    <lineage>
        <taxon>Bacteria</taxon>
        <taxon>Pseudomonadati</taxon>
        <taxon>Bacteroidota</taxon>
        <taxon>Chitinophagia</taxon>
        <taxon>Chitinophagales</taxon>
        <taxon>Chitinophagaceae</taxon>
        <taxon>Chitinophaga</taxon>
    </lineage>
</organism>
<dbReference type="OrthoDB" id="676308at2"/>